<accession>A0A0N9I7J1</accession>
<dbReference type="KEGG" id="kphy:AOZ06_39930"/>
<keyword evidence="6" id="KW-1185">Reference proteome</keyword>
<dbReference type="InterPro" id="IPR050106">
    <property type="entry name" value="HistidinolP_aminotransfase"/>
</dbReference>
<dbReference type="OrthoDB" id="9809616at2"/>
<dbReference type="PANTHER" id="PTHR43643">
    <property type="entry name" value="HISTIDINOL-PHOSPHATE AMINOTRANSFERASE 2"/>
    <property type="match status" value="1"/>
</dbReference>
<keyword evidence="3" id="KW-0663">Pyridoxal phosphate</keyword>
<dbReference type="InterPro" id="IPR015421">
    <property type="entry name" value="PyrdxlP-dep_Trfase_major"/>
</dbReference>
<dbReference type="InterPro" id="IPR015422">
    <property type="entry name" value="PyrdxlP-dep_Trfase_small"/>
</dbReference>
<dbReference type="RefSeq" id="WP_054294108.1">
    <property type="nucleotide sequence ID" value="NZ_CP012752.1"/>
</dbReference>
<dbReference type="Proteomes" id="UP000063699">
    <property type="component" value="Chromosome"/>
</dbReference>
<proteinExistence type="predicted"/>
<dbReference type="SUPFAM" id="SSF53383">
    <property type="entry name" value="PLP-dependent transferases"/>
    <property type="match status" value="1"/>
</dbReference>
<feature type="domain" description="Aminotransferase class I/classII large" evidence="4">
    <location>
        <begin position="28"/>
        <end position="347"/>
    </location>
</feature>
<evidence type="ECO:0000313" key="5">
    <source>
        <dbReference type="EMBL" id="ALG12212.1"/>
    </source>
</evidence>
<name>A0A0N9I7J1_9PSEU</name>
<evidence type="ECO:0000259" key="4">
    <source>
        <dbReference type="Pfam" id="PF00155"/>
    </source>
</evidence>
<keyword evidence="1 5" id="KW-0032">Aminotransferase</keyword>
<gene>
    <name evidence="5" type="ORF">AOZ06_39930</name>
</gene>
<keyword evidence="2 5" id="KW-0808">Transferase</keyword>
<dbReference type="PANTHER" id="PTHR43643:SF3">
    <property type="entry name" value="HISTIDINOL-PHOSPHATE AMINOTRANSFERASE"/>
    <property type="match status" value="1"/>
</dbReference>
<dbReference type="Gene3D" id="3.90.1150.10">
    <property type="entry name" value="Aspartate Aminotransferase, domain 1"/>
    <property type="match status" value="1"/>
</dbReference>
<evidence type="ECO:0000256" key="1">
    <source>
        <dbReference type="ARBA" id="ARBA00022576"/>
    </source>
</evidence>
<dbReference type="STRING" id="860235.AOZ06_39930"/>
<dbReference type="InterPro" id="IPR004839">
    <property type="entry name" value="Aminotransferase_I/II_large"/>
</dbReference>
<dbReference type="GO" id="GO:0030170">
    <property type="term" value="F:pyridoxal phosphate binding"/>
    <property type="evidence" value="ECO:0007669"/>
    <property type="project" value="InterPro"/>
</dbReference>
<organism evidence="5 6">
    <name type="scientific">Kibdelosporangium phytohabitans</name>
    <dbReference type="NCBI Taxonomy" id="860235"/>
    <lineage>
        <taxon>Bacteria</taxon>
        <taxon>Bacillati</taxon>
        <taxon>Actinomycetota</taxon>
        <taxon>Actinomycetes</taxon>
        <taxon>Pseudonocardiales</taxon>
        <taxon>Pseudonocardiaceae</taxon>
        <taxon>Kibdelosporangium</taxon>
    </lineage>
</organism>
<evidence type="ECO:0000256" key="3">
    <source>
        <dbReference type="ARBA" id="ARBA00022898"/>
    </source>
</evidence>
<dbReference type="InterPro" id="IPR015424">
    <property type="entry name" value="PyrdxlP-dep_Trfase"/>
</dbReference>
<dbReference type="Pfam" id="PF00155">
    <property type="entry name" value="Aminotran_1_2"/>
    <property type="match status" value="1"/>
</dbReference>
<protein>
    <submittedName>
        <fullName evidence="5">Histidinol-phosphate aminotransferase</fullName>
    </submittedName>
</protein>
<dbReference type="Gene3D" id="3.40.640.10">
    <property type="entry name" value="Type I PLP-dependent aspartate aminotransferase-like (Major domain)"/>
    <property type="match status" value="1"/>
</dbReference>
<dbReference type="AlphaFoldDB" id="A0A0N9I7J1"/>
<dbReference type="EMBL" id="CP012752">
    <property type="protein sequence ID" value="ALG12212.1"/>
    <property type="molecule type" value="Genomic_DNA"/>
</dbReference>
<dbReference type="CDD" id="cd00609">
    <property type="entry name" value="AAT_like"/>
    <property type="match status" value="1"/>
</dbReference>
<reference evidence="5 6" key="1">
    <citation type="submission" date="2015-07" db="EMBL/GenBank/DDBJ databases">
        <title>Genome sequencing of Kibdelosporangium phytohabitans.</title>
        <authorList>
            <person name="Qin S."/>
            <person name="Xing K."/>
        </authorList>
    </citation>
    <scope>NUCLEOTIDE SEQUENCE [LARGE SCALE GENOMIC DNA]</scope>
    <source>
        <strain evidence="5 6">KLBMP1111</strain>
    </source>
</reference>
<evidence type="ECO:0000256" key="2">
    <source>
        <dbReference type="ARBA" id="ARBA00022679"/>
    </source>
</evidence>
<sequence length="350" mass="36379">MLLELRSVVDRVLAAPDRSARGAQPPPIRLSQNEMPWAPAEVVVAAMTEAVRIAHRYPDYHRVAARTAVAEAMGLDPGRIAIDNGSGTLLHALARLVCEPGVHGVRPAPSFEAYAAALSLAGAESTEVGLDGNGAMDLDAMLAAVGPDTRIVYLCNPNNPTGGLRGVDDVRDFLRAVPPSVLVVVDEAYREFVSSEPVDATVGLLDEFENLVLLRTLSKAHGLAGIRVGYAAAAPRIAEALRRTSVGFALNSVAEAAVVAALGPDGLAVAKERTAVILSERARVEAALMAGNVSFVPSQANFLFLNGDAADLLARLAAGGVLARPFPKAGGARVTIGLPEENDAVLAALL</sequence>
<dbReference type="GO" id="GO:0008483">
    <property type="term" value="F:transaminase activity"/>
    <property type="evidence" value="ECO:0007669"/>
    <property type="project" value="UniProtKB-KW"/>
</dbReference>
<evidence type="ECO:0000313" key="6">
    <source>
        <dbReference type="Proteomes" id="UP000063699"/>
    </source>
</evidence>